<organism evidence="1 2">
    <name type="scientific">Amycolatopsis xylanica</name>
    <dbReference type="NCBI Taxonomy" id="589385"/>
    <lineage>
        <taxon>Bacteria</taxon>
        <taxon>Bacillati</taxon>
        <taxon>Actinomycetota</taxon>
        <taxon>Actinomycetes</taxon>
        <taxon>Pseudonocardiales</taxon>
        <taxon>Pseudonocardiaceae</taxon>
        <taxon>Amycolatopsis</taxon>
    </lineage>
</organism>
<evidence type="ECO:0008006" key="3">
    <source>
        <dbReference type="Google" id="ProtNLM"/>
    </source>
</evidence>
<evidence type="ECO:0000313" key="2">
    <source>
        <dbReference type="Proteomes" id="UP000199515"/>
    </source>
</evidence>
<name>A0A1H3PAC4_9PSEU</name>
<protein>
    <recommendedName>
        <fullName evidence="3">HEAT repeat-containing protein</fullName>
    </recommendedName>
</protein>
<reference evidence="1 2" key="1">
    <citation type="submission" date="2016-10" db="EMBL/GenBank/DDBJ databases">
        <authorList>
            <person name="de Groot N.N."/>
        </authorList>
    </citation>
    <scope>NUCLEOTIDE SEQUENCE [LARGE SCALE GENOMIC DNA]</scope>
    <source>
        <strain evidence="1 2">CPCC 202699</strain>
    </source>
</reference>
<dbReference type="EMBL" id="FNON01000008">
    <property type="protein sequence ID" value="SDY98082.1"/>
    <property type="molecule type" value="Genomic_DNA"/>
</dbReference>
<evidence type="ECO:0000313" key="1">
    <source>
        <dbReference type="EMBL" id="SDY98082.1"/>
    </source>
</evidence>
<accession>A0A1H3PAC4</accession>
<dbReference type="Proteomes" id="UP000199515">
    <property type="component" value="Unassembled WGS sequence"/>
</dbReference>
<gene>
    <name evidence="1" type="ORF">SAMN05421504_108108</name>
</gene>
<keyword evidence="2" id="KW-1185">Reference proteome</keyword>
<proteinExistence type="predicted"/>
<dbReference type="AlphaFoldDB" id="A0A1H3PAC4"/>
<sequence length="121" mass="13119">MSVGASNMIKLVHSLTDDDPAVREEACGGVTDWVSSFSRAEVRLLTTVMLTAATVETTASCRECQLHAVYELADTTFLDAEVVAPIRELDFESLGPSERDYVSYLWAELDVEGGNAGEQAD</sequence>